<reference evidence="5 6" key="1">
    <citation type="submission" date="2016-10" db="EMBL/GenBank/DDBJ databases">
        <authorList>
            <person name="de Groot N.N."/>
        </authorList>
    </citation>
    <scope>NUCLEOTIDE SEQUENCE [LARGE SCALE GENOMIC DNA]</scope>
    <source>
        <strain evidence="5 6">DSM 14858</strain>
    </source>
</reference>
<dbReference type="AlphaFoldDB" id="A0A1H7NIQ0"/>
<feature type="domain" description="HTH crp-type" evidence="4">
    <location>
        <begin position="148"/>
        <end position="222"/>
    </location>
</feature>
<evidence type="ECO:0000313" key="6">
    <source>
        <dbReference type="Proteomes" id="UP000199283"/>
    </source>
</evidence>
<dbReference type="SUPFAM" id="SSF46785">
    <property type="entry name" value="Winged helix' DNA-binding domain"/>
    <property type="match status" value="1"/>
</dbReference>
<keyword evidence="5" id="KW-0418">Kinase</keyword>
<keyword evidence="1" id="KW-0805">Transcription regulation</keyword>
<dbReference type="GO" id="GO:0016301">
    <property type="term" value="F:kinase activity"/>
    <property type="evidence" value="ECO:0007669"/>
    <property type="project" value="UniProtKB-KW"/>
</dbReference>
<dbReference type="RefSeq" id="WP_217638803.1">
    <property type="nucleotide sequence ID" value="NZ_FNZQ01000004.1"/>
</dbReference>
<keyword evidence="3" id="KW-0804">Transcription</keyword>
<evidence type="ECO:0000256" key="3">
    <source>
        <dbReference type="ARBA" id="ARBA00023163"/>
    </source>
</evidence>
<evidence type="ECO:0000259" key="4">
    <source>
        <dbReference type="PROSITE" id="PS51063"/>
    </source>
</evidence>
<dbReference type="InterPro" id="IPR036390">
    <property type="entry name" value="WH_DNA-bd_sf"/>
</dbReference>
<dbReference type="InterPro" id="IPR012318">
    <property type="entry name" value="HTH_CRP"/>
</dbReference>
<keyword evidence="5" id="KW-0808">Transferase</keyword>
<dbReference type="Gene3D" id="2.60.120.10">
    <property type="entry name" value="Jelly Rolls"/>
    <property type="match status" value="1"/>
</dbReference>
<organism evidence="5 6">
    <name type="scientific">Jannaschia helgolandensis</name>
    <dbReference type="NCBI Taxonomy" id="188906"/>
    <lineage>
        <taxon>Bacteria</taxon>
        <taxon>Pseudomonadati</taxon>
        <taxon>Pseudomonadota</taxon>
        <taxon>Alphaproteobacteria</taxon>
        <taxon>Rhodobacterales</taxon>
        <taxon>Roseobacteraceae</taxon>
        <taxon>Jannaschia</taxon>
    </lineage>
</organism>
<evidence type="ECO:0000256" key="2">
    <source>
        <dbReference type="ARBA" id="ARBA00023125"/>
    </source>
</evidence>
<dbReference type="STRING" id="188906.SAMN04488526_2201"/>
<dbReference type="Pfam" id="PF13545">
    <property type="entry name" value="HTH_Crp_2"/>
    <property type="match status" value="1"/>
</dbReference>
<dbReference type="PROSITE" id="PS51063">
    <property type="entry name" value="HTH_CRP_2"/>
    <property type="match status" value="1"/>
</dbReference>
<name>A0A1H7NIQ0_9RHOB</name>
<accession>A0A1H7NIQ0</accession>
<sequence>MTVEKSALVKRGMAARLTDREWDAVRDCCTEIRDVTAKTLISRMGESLDRSLLLMDGIVGRHVPGPHRDFREMVALEVPGDFVDLHSFPIGTLDHDVTAMTNVRFAVLPHDLLRQLLIDMPDIGISLWGQTVIDASIHRYWSFRVGALRASGRIANFLCEMEARLGMAGLAEGHSFNLPLTQTDLGEACGMSAVHVNRVLRELREAECCVFQDGRVTITDLTKLTEIGQFDPGFLTIGLNRA</sequence>
<proteinExistence type="predicted"/>
<evidence type="ECO:0000256" key="1">
    <source>
        <dbReference type="ARBA" id="ARBA00023015"/>
    </source>
</evidence>
<keyword evidence="2" id="KW-0238">DNA-binding</keyword>
<dbReference type="Proteomes" id="UP000199283">
    <property type="component" value="Unassembled WGS sequence"/>
</dbReference>
<dbReference type="Gene3D" id="1.10.10.10">
    <property type="entry name" value="Winged helix-like DNA-binding domain superfamily/Winged helix DNA-binding domain"/>
    <property type="match status" value="1"/>
</dbReference>
<dbReference type="InterPro" id="IPR014710">
    <property type="entry name" value="RmlC-like_jellyroll"/>
</dbReference>
<protein>
    <submittedName>
        <fullName evidence="5">cAMP-binding domain of CRP or a regulatory subunit of cAMP-dependent protein kinases</fullName>
    </submittedName>
</protein>
<dbReference type="GO" id="GO:0003677">
    <property type="term" value="F:DNA binding"/>
    <property type="evidence" value="ECO:0007669"/>
    <property type="project" value="UniProtKB-KW"/>
</dbReference>
<evidence type="ECO:0000313" key="5">
    <source>
        <dbReference type="EMBL" id="SEL23231.1"/>
    </source>
</evidence>
<dbReference type="SUPFAM" id="SSF51206">
    <property type="entry name" value="cAMP-binding domain-like"/>
    <property type="match status" value="1"/>
</dbReference>
<dbReference type="SMART" id="SM00419">
    <property type="entry name" value="HTH_CRP"/>
    <property type="match status" value="1"/>
</dbReference>
<keyword evidence="6" id="KW-1185">Reference proteome</keyword>
<dbReference type="GO" id="GO:0006355">
    <property type="term" value="P:regulation of DNA-templated transcription"/>
    <property type="evidence" value="ECO:0007669"/>
    <property type="project" value="InterPro"/>
</dbReference>
<dbReference type="InterPro" id="IPR018490">
    <property type="entry name" value="cNMP-bd_dom_sf"/>
</dbReference>
<gene>
    <name evidence="5" type="ORF">SAMN04488526_2201</name>
</gene>
<dbReference type="InterPro" id="IPR036388">
    <property type="entry name" value="WH-like_DNA-bd_sf"/>
</dbReference>
<dbReference type="EMBL" id="FNZQ01000004">
    <property type="protein sequence ID" value="SEL23231.1"/>
    <property type="molecule type" value="Genomic_DNA"/>
</dbReference>